<dbReference type="InterPro" id="IPR029058">
    <property type="entry name" value="AB_hydrolase_fold"/>
</dbReference>
<dbReference type="GO" id="GO:0016020">
    <property type="term" value="C:membrane"/>
    <property type="evidence" value="ECO:0007669"/>
    <property type="project" value="TreeGrafter"/>
</dbReference>
<dbReference type="Proteomes" id="UP001153714">
    <property type="component" value="Chromosome 20"/>
</dbReference>
<evidence type="ECO:0000256" key="1">
    <source>
        <dbReference type="ARBA" id="ARBA00008645"/>
    </source>
</evidence>
<dbReference type="PANTHER" id="PTHR43798">
    <property type="entry name" value="MONOACYLGLYCEROL LIPASE"/>
    <property type="match status" value="1"/>
</dbReference>
<protein>
    <recommendedName>
        <fullName evidence="3">AB hydrolase-1 domain-containing protein</fullName>
    </recommendedName>
</protein>
<dbReference type="PANTHER" id="PTHR43798:SF14">
    <property type="entry name" value="SERINE HYDROLASE-LIKE PROTEIN DDB_G0286239"/>
    <property type="match status" value="1"/>
</dbReference>
<name>A0A9N9WGD0_9NEOP</name>
<accession>A0A9N9WGD0</accession>
<feature type="domain" description="AB hydrolase-1" evidence="3">
    <location>
        <begin position="29"/>
        <end position="173"/>
    </location>
</feature>
<gene>
    <name evidence="4" type="ORF">DIATSA_LOCUS7427</name>
</gene>
<dbReference type="InterPro" id="IPR050266">
    <property type="entry name" value="AB_hydrolase_sf"/>
</dbReference>
<dbReference type="InterPro" id="IPR000073">
    <property type="entry name" value="AB_hydrolase_1"/>
</dbReference>
<evidence type="ECO:0000256" key="2">
    <source>
        <dbReference type="ARBA" id="ARBA00022801"/>
    </source>
</evidence>
<reference evidence="4" key="2">
    <citation type="submission" date="2022-10" db="EMBL/GenBank/DDBJ databases">
        <authorList>
            <consortium name="ENA_rothamsted_submissions"/>
            <consortium name="culmorum"/>
            <person name="King R."/>
        </authorList>
    </citation>
    <scope>NUCLEOTIDE SEQUENCE</scope>
</reference>
<keyword evidence="2" id="KW-0378">Hydrolase</keyword>
<dbReference type="OrthoDB" id="6431331at2759"/>
<evidence type="ECO:0000313" key="5">
    <source>
        <dbReference type="Proteomes" id="UP001153714"/>
    </source>
</evidence>
<organism evidence="4 5">
    <name type="scientific">Diatraea saccharalis</name>
    <name type="common">sugarcane borer</name>
    <dbReference type="NCBI Taxonomy" id="40085"/>
    <lineage>
        <taxon>Eukaryota</taxon>
        <taxon>Metazoa</taxon>
        <taxon>Ecdysozoa</taxon>
        <taxon>Arthropoda</taxon>
        <taxon>Hexapoda</taxon>
        <taxon>Insecta</taxon>
        <taxon>Pterygota</taxon>
        <taxon>Neoptera</taxon>
        <taxon>Endopterygota</taxon>
        <taxon>Lepidoptera</taxon>
        <taxon>Glossata</taxon>
        <taxon>Ditrysia</taxon>
        <taxon>Pyraloidea</taxon>
        <taxon>Crambidae</taxon>
        <taxon>Crambinae</taxon>
        <taxon>Diatraea</taxon>
    </lineage>
</organism>
<dbReference type="GO" id="GO:0016787">
    <property type="term" value="F:hydrolase activity"/>
    <property type="evidence" value="ECO:0007669"/>
    <property type="project" value="UniProtKB-KW"/>
</dbReference>
<reference evidence="4" key="1">
    <citation type="submission" date="2021-12" db="EMBL/GenBank/DDBJ databases">
        <authorList>
            <person name="King R."/>
        </authorList>
    </citation>
    <scope>NUCLEOTIDE SEQUENCE</scope>
</reference>
<dbReference type="Gene3D" id="3.40.50.1820">
    <property type="entry name" value="alpha/beta hydrolase"/>
    <property type="match status" value="1"/>
</dbReference>
<keyword evidence="5" id="KW-1185">Reference proteome</keyword>
<comment type="similarity">
    <text evidence="1">Belongs to the AB hydrolase superfamily.</text>
</comment>
<dbReference type="SUPFAM" id="SSF53474">
    <property type="entry name" value="alpha/beta-Hydrolases"/>
    <property type="match status" value="1"/>
</dbReference>
<proteinExistence type="inferred from homology"/>
<dbReference type="AlphaFoldDB" id="A0A9N9WGD0"/>
<dbReference type="EMBL" id="OU893351">
    <property type="protein sequence ID" value="CAG9789720.1"/>
    <property type="molecule type" value="Genomic_DNA"/>
</dbReference>
<evidence type="ECO:0000259" key="3">
    <source>
        <dbReference type="Pfam" id="PF00561"/>
    </source>
</evidence>
<sequence length="305" mass="35506">MLKKQSREWIVDTIWGKVAMVSWGDPRNPPVLMLHGYLDTAATFIPLLEHLPDLYYYVGFDNPGHGKSDPYPIGPMVTQVTLIEVIHRVVTHMGWDKFMVLGHSMAFINAIFYHNVYPGKITSMVNIDALPAISNYYAIQDEPHFWYYYFYESCYDEYTKNFEDSPLYTREQALKLLMNSRDISREQAEVISVRGLEHIKEDLYRFTRQLMMRKLGQFPVLQDMLKSVITKNPPRMLHLIAFRRSDRIGRAHSADIMEELAKDSRHSIVIVDGAHDVHITNPEALAPYIVEFLSDDELNKYKSKL</sequence>
<evidence type="ECO:0000313" key="4">
    <source>
        <dbReference type="EMBL" id="CAG9789720.1"/>
    </source>
</evidence>
<dbReference type="Pfam" id="PF00561">
    <property type="entry name" value="Abhydrolase_1"/>
    <property type="match status" value="1"/>
</dbReference>